<comment type="caution">
    <text evidence="3">The sequence shown here is derived from an EMBL/GenBank/DDBJ whole genome shotgun (WGS) entry which is preliminary data.</text>
</comment>
<sequence>MPDQLFDDLYRNTENLAWAPVEQVRRRGRQRSRRTRVAASLAGVVTVVAVAAGAVALGADPDAAPPVVPATGSPTPTPNRTPTPSTSPSHSADPTPDDSGSPTGGTPSSPANDDGPNAPSRDTSIPPAAMMQLADLPKGFTMTNGEPDGDWTLESVFANCRNQPASLARGQVAERFRVFDSPTDSLVQRVTRYSGEAAAAHLDAMREQVEECDPHRSGDSLTVLAAGFGGDESMLVGSVMEGRPARWILVRQGDLVAQLRVDKDTTPQEATQLVRPVADRLCAGTDAC</sequence>
<keyword evidence="4" id="KW-1185">Reference proteome</keyword>
<dbReference type="Proteomes" id="UP000271548">
    <property type="component" value="Unassembled WGS sequence"/>
</dbReference>
<gene>
    <name evidence="3" type="ORF">D7147_27955</name>
</gene>
<feature type="region of interest" description="Disordered" evidence="1">
    <location>
        <begin position="59"/>
        <end position="125"/>
    </location>
</feature>
<keyword evidence="2" id="KW-1133">Transmembrane helix</keyword>
<evidence type="ECO:0000313" key="4">
    <source>
        <dbReference type="Proteomes" id="UP000271548"/>
    </source>
</evidence>
<feature type="compositionally biased region" description="Low complexity" evidence="1">
    <location>
        <begin position="82"/>
        <end position="111"/>
    </location>
</feature>
<accession>A0ABX9QW10</accession>
<evidence type="ECO:0000256" key="1">
    <source>
        <dbReference type="SAM" id="MobiDB-lite"/>
    </source>
</evidence>
<reference evidence="3 4" key="1">
    <citation type="submission" date="2018-09" db="EMBL/GenBank/DDBJ databases">
        <title>Micromonospora sp. nov. MS1-9, isolated from a root of Musa sp.</title>
        <authorList>
            <person name="Kuncharoen N."/>
            <person name="Kudo T."/>
            <person name="Ohkuma M."/>
            <person name="Yuki M."/>
            <person name="Tanasupawat S."/>
        </authorList>
    </citation>
    <scope>NUCLEOTIDE SEQUENCE [LARGE SCALE GENOMIC DNA]</scope>
    <source>
        <strain evidence="3 4">NGC1-4</strain>
    </source>
</reference>
<dbReference type="EMBL" id="RAZS01000013">
    <property type="protein sequence ID" value="RKN14597.1"/>
    <property type="molecule type" value="Genomic_DNA"/>
</dbReference>
<protein>
    <recommendedName>
        <fullName evidence="5">Sensor domain-containing protein</fullName>
    </recommendedName>
</protein>
<keyword evidence="2" id="KW-0472">Membrane</keyword>
<evidence type="ECO:0000256" key="2">
    <source>
        <dbReference type="SAM" id="Phobius"/>
    </source>
</evidence>
<evidence type="ECO:0000313" key="3">
    <source>
        <dbReference type="EMBL" id="RKN14597.1"/>
    </source>
</evidence>
<keyword evidence="2" id="KW-0812">Transmembrane</keyword>
<proteinExistence type="predicted"/>
<name>A0ABX9QW10_9ACTN</name>
<dbReference type="RefSeq" id="WP_120682932.1">
    <property type="nucleotide sequence ID" value="NZ_RAZS01000013.1"/>
</dbReference>
<organism evidence="3 4">
    <name type="scientific">Micromonospora musae</name>
    <dbReference type="NCBI Taxonomy" id="1894970"/>
    <lineage>
        <taxon>Bacteria</taxon>
        <taxon>Bacillati</taxon>
        <taxon>Actinomycetota</taxon>
        <taxon>Actinomycetes</taxon>
        <taxon>Micromonosporales</taxon>
        <taxon>Micromonosporaceae</taxon>
        <taxon>Micromonospora</taxon>
    </lineage>
</organism>
<feature type="transmembrane region" description="Helical" evidence="2">
    <location>
        <begin position="37"/>
        <end position="59"/>
    </location>
</feature>
<evidence type="ECO:0008006" key="5">
    <source>
        <dbReference type="Google" id="ProtNLM"/>
    </source>
</evidence>